<evidence type="ECO:0000313" key="2">
    <source>
        <dbReference type="Proteomes" id="UP000516360"/>
    </source>
</evidence>
<keyword evidence="2" id="KW-1185">Reference proteome</keyword>
<dbReference type="Pfam" id="PF09957">
    <property type="entry name" value="VapB_antitoxin"/>
    <property type="match status" value="1"/>
</dbReference>
<dbReference type="EMBL" id="AP022873">
    <property type="protein sequence ID" value="BCB96564.1"/>
    <property type="molecule type" value="Genomic_DNA"/>
</dbReference>
<dbReference type="KEGG" id="dtp:JZK55_14860"/>
<evidence type="ECO:0000313" key="1">
    <source>
        <dbReference type="EMBL" id="BCB96564.1"/>
    </source>
</evidence>
<dbReference type="RefSeq" id="WP_207105912.1">
    <property type="nucleotide sequence ID" value="NZ_AP022873.1"/>
</dbReference>
<dbReference type="Proteomes" id="UP000516360">
    <property type="component" value="Chromosome"/>
</dbReference>
<sequence length="154" mass="17882">MLDIEIDMPFGYIILRLIETWEEIYTGKTTVSIDENLIREALRVTHLRTKKEVIEKGLKESLKLKNRELLIKELGTFDTDLSLDELKKRRAGKVIMILIDTSAWIFALKKNFHEPIARIIKRAIDISYIDGQLSIGTYILLCKVCGKYLCNRLL</sequence>
<dbReference type="InterPro" id="IPR019239">
    <property type="entry name" value="VapB_antitoxin"/>
</dbReference>
<organism evidence="1 2">
    <name type="scientific">Dissulfurispira thermophila</name>
    <dbReference type="NCBI Taxonomy" id="2715679"/>
    <lineage>
        <taxon>Bacteria</taxon>
        <taxon>Pseudomonadati</taxon>
        <taxon>Nitrospirota</taxon>
        <taxon>Thermodesulfovibrionia</taxon>
        <taxon>Thermodesulfovibrionales</taxon>
        <taxon>Dissulfurispiraceae</taxon>
        <taxon>Dissulfurispira</taxon>
    </lineage>
</organism>
<reference evidence="1 2" key="1">
    <citation type="submission" date="2020-03" db="EMBL/GenBank/DDBJ databases">
        <title>Complete genome sequences of two sulfur-disproportionating bacterial strains T55J and Mzg5.</title>
        <authorList>
            <person name="Umezawa K."/>
            <person name="Kojima H."/>
            <person name="Kato Y."/>
            <person name="Fukui M."/>
        </authorList>
    </citation>
    <scope>NUCLEOTIDE SEQUENCE [LARGE SCALE GENOMIC DNA]</scope>
    <source>
        <strain evidence="1 2">T55J</strain>
    </source>
</reference>
<gene>
    <name evidence="1" type="ORF">JZK55_14860</name>
</gene>
<protein>
    <submittedName>
        <fullName evidence="1">Uncharacterized protein</fullName>
    </submittedName>
</protein>
<proteinExistence type="predicted"/>
<name>A0A7G1H1B3_9BACT</name>
<dbReference type="AlphaFoldDB" id="A0A7G1H1B3"/>
<accession>A0A7G1H1B3</accession>